<dbReference type="EMBL" id="JRES01000438">
    <property type="protein sequence ID" value="KNC31285.1"/>
    <property type="molecule type" value="Genomic_DNA"/>
</dbReference>
<feature type="compositionally biased region" description="Basic and acidic residues" evidence="9">
    <location>
        <begin position="8"/>
        <end position="20"/>
    </location>
</feature>
<dbReference type="GO" id="GO:0006364">
    <property type="term" value="P:rRNA processing"/>
    <property type="evidence" value="ECO:0007669"/>
    <property type="project" value="UniProtKB-KW"/>
</dbReference>
<accession>A0A0L0CGB1</accession>
<feature type="compositionally biased region" description="Basic and acidic residues" evidence="9">
    <location>
        <begin position="27"/>
        <end position="40"/>
    </location>
</feature>
<dbReference type="Pfam" id="PF04410">
    <property type="entry name" value="Gar1"/>
    <property type="match status" value="1"/>
</dbReference>
<dbReference type="GO" id="GO:0001522">
    <property type="term" value="P:pseudouridine synthesis"/>
    <property type="evidence" value="ECO:0007669"/>
    <property type="project" value="InterPro"/>
</dbReference>
<dbReference type="Gene3D" id="2.40.10.230">
    <property type="entry name" value="Probable tRNA pseudouridine synthase domain"/>
    <property type="match status" value="1"/>
</dbReference>
<organism evidence="10 11">
    <name type="scientific">Lucilia cuprina</name>
    <name type="common">Green bottle fly</name>
    <name type="synonym">Australian sheep blowfly</name>
    <dbReference type="NCBI Taxonomy" id="7375"/>
    <lineage>
        <taxon>Eukaryota</taxon>
        <taxon>Metazoa</taxon>
        <taxon>Ecdysozoa</taxon>
        <taxon>Arthropoda</taxon>
        <taxon>Hexapoda</taxon>
        <taxon>Insecta</taxon>
        <taxon>Pterygota</taxon>
        <taxon>Neoptera</taxon>
        <taxon>Endopterygota</taxon>
        <taxon>Diptera</taxon>
        <taxon>Brachycera</taxon>
        <taxon>Muscomorpha</taxon>
        <taxon>Oestroidea</taxon>
        <taxon>Calliphoridae</taxon>
        <taxon>Luciliinae</taxon>
        <taxon>Lucilia</taxon>
    </lineage>
</organism>
<evidence type="ECO:0000256" key="9">
    <source>
        <dbReference type="SAM" id="MobiDB-lite"/>
    </source>
</evidence>
<evidence type="ECO:0000256" key="7">
    <source>
        <dbReference type="ARBA" id="ARBA00022884"/>
    </source>
</evidence>
<dbReference type="FunFam" id="2.40.10.230:FF:000002">
    <property type="entry name" value="H/ACA ribonucleoprotein complex non-core subunit NAF1"/>
    <property type="match status" value="1"/>
</dbReference>
<dbReference type="InterPro" id="IPR038664">
    <property type="entry name" value="Gar1/Naf1_Cbf5-bd_sf"/>
</dbReference>
<comment type="subcellular location">
    <subcellularLocation>
        <location evidence="1">Nucleus</location>
    </subcellularLocation>
</comment>
<dbReference type="OMA" id="WKNDDEP"/>
<feature type="compositionally biased region" description="Basic and acidic residues" evidence="9">
    <location>
        <begin position="75"/>
        <end position="84"/>
    </location>
</feature>
<dbReference type="STRING" id="7375.A0A0L0CGB1"/>
<evidence type="ECO:0000313" key="10">
    <source>
        <dbReference type="EMBL" id="KNC31285.1"/>
    </source>
</evidence>
<keyword evidence="8" id="KW-0539">Nucleus</keyword>
<feature type="region of interest" description="Disordered" evidence="9">
    <location>
        <begin position="62"/>
        <end position="141"/>
    </location>
</feature>
<keyword evidence="10" id="KW-0687">Ribonucleoprotein</keyword>
<comment type="caution">
    <text evidence="10">The sequence shown here is derived from an EMBL/GenBank/DDBJ whole genome shotgun (WGS) entry which is preliminary data.</text>
</comment>
<dbReference type="InterPro" id="IPR040309">
    <property type="entry name" value="Naf1"/>
</dbReference>
<dbReference type="InterPro" id="IPR007504">
    <property type="entry name" value="H/ACA_rnp_Gar1/Naf1"/>
</dbReference>
<feature type="compositionally biased region" description="Basic and acidic residues" evidence="9">
    <location>
        <begin position="377"/>
        <end position="395"/>
    </location>
</feature>
<reference evidence="10 11" key="1">
    <citation type="journal article" date="2015" name="Nat. Commun.">
        <title>Lucilia cuprina genome unlocks parasitic fly biology to underpin future interventions.</title>
        <authorList>
            <person name="Anstead C.A."/>
            <person name="Korhonen P.K."/>
            <person name="Young N.D."/>
            <person name="Hall R.S."/>
            <person name="Jex A.R."/>
            <person name="Murali S.C."/>
            <person name="Hughes D.S."/>
            <person name="Lee S.F."/>
            <person name="Perry T."/>
            <person name="Stroehlein A.J."/>
            <person name="Ansell B.R."/>
            <person name="Breugelmans B."/>
            <person name="Hofmann A."/>
            <person name="Qu J."/>
            <person name="Dugan S."/>
            <person name="Lee S.L."/>
            <person name="Chao H."/>
            <person name="Dinh H."/>
            <person name="Han Y."/>
            <person name="Doddapaneni H.V."/>
            <person name="Worley K.C."/>
            <person name="Muzny D.M."/>
            <person name="Ioannidis P."/>
            <person name="Waterhouse R.M."/>
            <person name="Zdobnov E.M."/>
            <person name="James P.J."/>
            <person name="Bagnall N.H."/>
            <person name="Kotze A.C."/>
            <person name="Gibbs R.A."/>
            <person name="Richards S."/>
            <person name="Batterham P."/>
            <person name="Gasser R.B."/>
        </authorList>
    </citation>
    <scope>NUCLEOTIDE SEQUENCE [LARGE SCALE GENOMIC DNA]</scope>
    <source>
        <strain evidence="10 11">LS</strain>
        <tissue evidence="10">Full body</tissue>
    </source>
</reference>
<comment type="similarity">
    <text evidence="2">Belongs to the NAF1 family.</text>
</comment>
<keyword evidence="7" id="KW-0694">RNA-binding</keyword>
<feature type="region of interest" description="Disordered" evidence="9">
    <location>
        <begin position="197"/>
        <end position="219"/>
    </location>
</feature>
<dbReference type="PANTHER" id="PTHR31633">
    <property type="entry name" value="H/ACA RIBONUCLEOPROTEIN COMPLEX NON-CORE SUBUNIT NAF1"/>
    <property type="match status" value="1"/>
</dbReference>
<dbReference type="PANTHER" id="PTHR31633:SF1">
    <property type="entry name" value="H_ACA RIBONUCLEOPROTEIN COMPLEX NON-CORE SUBUNIT NAF1"/>
    <property type="match status" value="1"/>
</dbReference>
<feature type="compositionally biased region" description="Low complexity" evidence="9">
    <location>
        <begin position="65"/>
        <end position="74"/>
    </location>
</feature>
<dbReference type="Proteomes" id="UP000037069">
    <property type="component" value="Unassembled WGS sequence"/>
</dbReference>
<evidence type="ECO:0000313" key="11">
    <source>
        <dbReference type="Proteomes" id="UP000037069"/>
    </source>
</evidence>
<keyword evidence="6" id="KW-0597">Phosphoprotein</keyword>
<feature type="compositionally biased region" description="Acidic residues" evidence="9">
    <location>
        <begin position="168"/>
        <end position="182"/>
    </location>
</feature>
<evidence type="ECO:0000256" key="6">
    <source>
        <dbReference type="ARBA" id="ARBA00022553"/>
    </source>
</evidence>
<evidence type="ECO:0000256" key="1">
    <source>
        <dbReference type="ARBA" id="ARBA00004123"/>
    </source>
</evidence>
<keyword evidence="11" id="KW-1185">Reference proteome</keyword>
<dbReference type="InterPro" id="IPR009000">
    <property type="entry name" value="Transl_B-barrel_sf"/>
</dbReference>
<dbReference type="GO" id="GO:0005634">
    <property type="term" value="C:nucleus"/>
    <property type="evidence" value="ECO:0007669"/>
    <property type="project" value="UniProtKB-SubCell"/>
</dbReference>
<feature type="region of interest" description="Disordered" evidence="9">
    <location>
        <begin position="1"/>
        <end position="40"/>
    </location>
</feature>
<dbReference type="GO" id="GO:0000493">
    <property type="term" value="P:box H/ACA snoRNP assembly"/>
    <property type="evidence" value="ECO:0007669"/>
    <property type="project" value="InterPro"/>
</dbReference>
<dbReference type="SUPFAM" id="SSF50447">
    <property type="entry name" value="Translation proteins"/>
    <property type="match status" value="1"/>
</dbReference>
<protein>
    <recommendedName>
        <fullName evidence="3">H/ACA ribonucleoprotein complex non-core subunit NAF1</fullName>
    </recommendedName>
</protein>
<dbReference type="GO" id="GO:0003723">
    <property type="term" value="F:RNA binding"/>
    <property type="evidence" value="ECO:0007669"/>
    <property type="project" value="UniProtKB-KW"/>
</dbReference>
<keyword evidence="4" id="KW-0690">Ribosome biogenesis</keyword>
<dbReference type="AlphaFoldDB" id="A0A0L0CGB1"/>
<name>A0A0L0CGB1_LUCCU</name>
<feature type="compositionally biased region" description="Pro residues" evidence="9">
    <location>
        <begin position="477"/>
        <end position="489"/>
    </location>
</feature>
<sequence length="562" mass="63529">MDTNDSENLIKESTCTEEKSQQPVESQESKDINEDKIKEKTNVTTKETIEILQVELITPRTDEAVNTNTSNETENTSHVEECSEKMQTTQEQATKIQTECVAETNSTSNEMDTNDETDKAITEETTSKESSNQQPTTSGLGLLAQYDSDNESVVEVPIDGYRNQVVEIDSDSDSEDSSDSSDVEYLSELRKTIEKRMEVVDDDDDEDEESNTGKRKNTPRLKVKGEMLLEDLPPIQDLQITVPEDECIEFGKIHSVVDQLLLVSALPNSILLDLGTVIFLEKGQKVLGEVFDVLGQVADPLYCVRFNSNKQIKEKQINVGDVVYVAPKTQYTQYVILSNLMKIKGSDASWENDVEPPPRFLDYSDDEQEQLARRQLRNKDRPVDNDDPTKKPRTMEDEDANTNRYQQSNNSQRGRYNEQRNNNRGGGGRPRYNAPPHHNQQRAPNPNHHRSSWHSNYYPQSYPHQPSTANYGMPPVHNQPPPSQAYPPHVPMYGMPPMHNMPYPPPTQPAQYGAPPMLHQHNPQLIPNTFSIRPPTLHGPPPPHMAHHQQYSSTPPPPPGSQ</sequence>
<proteinExistence type="inferred from homology"/>
<feature type="compositionally biased region" description="Basic and acidic residues" evidence="9">
    <location>
        <begin position="116"/>
        <end position="127"/>
    </location>
</feature>
<evidence type="ECO:0000256" key="8">
    <source>
        <dbReference type="ARBA" id="ARBA00023242"/>
    </source>
</evidence>
<keyword evidence="5" id="KW-0698">rRNA processing</keyword>
<feature type="region of interest" description="Disordered" evidence="9">
    <location>
        <begin position="502"/>
        <end position="562"/>
    </location>
</feature>
<feature type="compositionally biased region" description="Polar residues" evidence="9">
    <location>
        <begin position="85"/>
        <end position="111"/>
    </location>
</feature>
<feature type="compositionally biased region" description="Polar residues" evidence="9">
    <location>
        <begin position="402"/>
        <end position="411"/>
    </location>
</feature>
<dbReference type="GO" id="GO:0043489">
    <property type="term" value="P:RNA stabilization"/>
    <property type="evidence" value="ECO:0007669"/>
    <property type="project" value="UniProtKB-ARBA"/>
</dbReference>
<evidence type="ECO:0000256" key="5">
    <source>
        <dbReference type="ARBA" id="ARBA00022552"/>
    </source>
</evidence>
<dbReference type="GO" id="GO:0005732">
    <property type="term" value="C:sno(s)RNA-containing ribonucleoprotein complex"/>
    <property type="evidence" value="ECO:0007669"/>
    <property type="project" value="InterPro"/>
</dbReference>
<feature type="region of interest" description="Disordered" evidence="9">
    <location>
        <begin position="165"/>
        <end position="184"/>
    </location>
</feature>
<feature type="compositionally biased region" description="Polar residues" evidence="9">
    <location>
        <begin position="453"/>
        <end position="470"/>
    </location>
</feature>
<feature type="compositionally biased region" description="Acidic residues" evidence="9">
    <location>
        <begin position="200"/>
        <end position="210"/>
    </location>
</feature>
<evidence type="ECO:0000256" key="3">
    <source>
        <dbReference type="ARBA" id="ARBA00021438"/>
    </source>
</evidence>
<evidence type="ECO:0000256" key="4">
    <source>
        <dbReference type="ARBA" id="ARBA00022517"/>
    </source>
</evidence>
<feature type="compositionally biased region" description="Polar residues" evidence="9">
    <location>
        <begin position="521"/>
        <end position="531"/>
    </location>
</feature>
<feature type="region of interest" description="Disordered" evidence="9">
    <location>
        <begin position="348"/>
        <end position="489"/>
    </location>
</feature>
<dbReference type="OrthoDB" id="21550at2759"/>
<feature type="compositionally biased region" description="Polar residues" evidence="9">
    <location>
        <begin position="128"/>
        <end position="139"/>
    </location>
</feature>
<gene>
    <name evidence="10" type="ORF">FF38_14285</name>
</gene>
<evidence type="ECO:0000256" key="2">
    <source>
        <dbReference type="ARBA" id="ARBA00009801"/>
    </source>
</evidence>